<reference evidence="2" key="1">
    <citation type="submission" date="2021-01" db="UniProtKB">
        <authorList>
            <consortium name="EnsemblMetazoa"/>
        </authorList>
    </citation>
    <scope>IDENTIFICATION</scope>
</reference>
<protein>
    <recommendedName>
        <fullName evidence="1">COMM domain-containing protein</fullName>
    </recommendedName>
</protein>
<dbReference type="Pfam" id="PF21672">
    <property type="entry name" value="COMM_HN"/>
    <property type="match status" value="1"/>
</dbReference>
<dbReference type="GO" id="GO:0033209">
    <property type="term" value="P:tumor necrosis factor-mediated signaling pathway"/>
    <property type="evidence" value="ECO:0007669"/>
    <property type="project" value="TreeGrafter"/>
</dbReference>
<accession>A0A7M5WJK1</accession>
<dbReference type="GO" id="GO:0045892">
    <property type="term" value="P:negative regulation of DNA-templated transcription"/>
    <property type="evidence" value="ECO:0007669"/>
    <property type="project" value="TreeGrafter"/>
</dbReference>
<feature type="domain" description="COMM" evidence="1">
    <location>
        <begin position="128"/>
        <end position="196"/>
    </location>
</feature>
<dbReference type="PANTHER" id="PTHR16231:SF2">
    <property type="entry name" value="COMM DOMAIN-CONTAINING PROTEIN 7"/>
    <property type="match status" value="1"/>
</dbReference>
<dbReference type="EnsemblMetazoa" id="CLYHEMT004890.1">
    <property type="protein sequence ID" value="CLYHEMP004890.1"/>
    <property type="gene ID" value="CLYHEMG004890"/>
</dbReference>
<evidence type="ECO:0000313" key="2">
    <source>
        <dbReference type="EnsemblMetazoa" id="CLYHEMP004890.1"/>
    </source>
</evidence>
<dbReference type="Proteomes" id="UP000594262">
    <property type="component" value="Unplaced"/>
</dbReference>
<dbReference type="GeneID" id="136798899"/>
<dbReference type="AlphaFoldDB" id="A0A7M5WJK1"/>
<proteinExistence type="predicted"/>
<dbReference type="PROSITE" id="PS51269">
    <property type="entry name" value="COMM"/>
    <property type="match status" value="1"/>
</dbReference>
<keyword evidence="3" id="KW-1185">Reference proteome</keyword>
<dbReference type="GO" id="GO:0051059">
    <property type="term" value="F:NF-kappaB binding"/>
    <property type="evidence" value="ECO:0007669"/>
    <property type="project" value="TreeGrafter"/>
</dbReference>
<evidence type="ECO:0000259" key="1">
    <source>
        <dbReference type="PROSITE" id="PS51269"/>
    </source>
</evidence>
<organism evidence="2 3">
    <name type="scientific">Clytia hemisphaerica</name>
    <dbReference type="NCBI Taxonomy" id="252671"/>
    <lineage>
        <taxon>Eukaryota</taxon>
        <taxon>Metazoa</taxon>
        <taxon>Cnidaria</taxon>
        <taxon>Hydrozoa</taxon>
        <taxon>Hydroidolina</taxon>
        <taxon>Leptothecata</taxon>
        <taxon>Obeliida</taxon>
        <taxon>Clytiidae</taxon>
        <taxon>Clytia</taxon>
    </lineage>
</organism>
<sequence length="196" mass="22146">MTEVSTSSISSAEVQILNRFPEESFNEFIQLVFDFLLNPKDASKLLDDLHIFCENAGASAGAVKNLVKLLISYLREKLKKNVSSNSINDQLEKLGLSASKLEIILEKWKQYNNVLTRSMANQVFNINQLVDMDWKFGVTAATSDEGQVGHSFIQLKLVIDKGNKENENVCLELTLPQFYEFLHEMQKAKNSLELLG</sequence>
<dbReference type="PANTHER" id="PTHR16231">
    <property type="entry name" value="COMM DOMAIN-CONTAINING PROTEIN 4-8 FAMILY MEMBER"/>
    <property type="match status" value="1"/>
</dbReference>
<dbReference type="InterPro" id="IPR047155">
    <property type="entry name" value="COMMD4/6/7/8"/>
</dbReference>
<evidence type="ECO:0000313" key="3">
    <source>
        <dbReference type="Proteomes" id="UP000594262"/>
    </source>
</evidence>
<name>A0A7M5WJK1_9CNID</name>
<dbReference type="Pfam" id="PF07258">
    <property type="entry name" value="COMM_domain"/>
    <property type="match status" value="1"/>
</dbReference>
<dbReference type="InterPro" id="IPR017920">
    <property type="entry name" value="COMM"/>
</dbReference>
<dbReference type="OrthoDB" id="76101at2759"/>
<dbReference type="RefSeq" id="XP_066911665.1">
    <property type="nucleotide sequence ID" value="XM_067055564.1"/>
</dbReference>